<proteinExistence type="predicted"/>
<keyword evidence="4" id="KW-0472">Membrane</keyword>
<accession>A0A7V5H442</accession>
<feature type="transmembrane region" description="Helical" evidence="4">
    <location>
        <begin position="20"/>
        <end position="39"/>
    </location>
</feature>
<dbReference type="Gene3D" id="3.40.30.10">
    <property type="entry name" value="Glutaredoxin"/>
    <property type="match status" value="1"/>
</dbReference>
<keyword evidence="2" id="KW-0201">Cytochrome c-type biogenesis</keyword>
<keyword evidence="4" id="KW-0812">Transmembrane</keyword>
<comment type="caution">
    <text evidence="7">The sequence shown here is derived from an EMBL/GenBank/DDBJ whole genome shotgun (WGS) entry which is preliminary data.</text>
</comment>
<evidence type="ECO:0000259" key="6">
    <source>
        <dbReference type="Pfam" id="PF08534"/>
    </source>
</evidence>
<keyword evidence="3" id="KW-0676">Redox-active center</keyword>
<feature type="domain" description="Peptidase C14 caspase" evidence="5">
    <location>
        <begin position="109"/>
        <end position="339"/>
    </location>
</feature>
<dbReference type="InterPro" id="IPR029030">
    <property type="entry name" value="Caspase-like_dom_sf"/>
</dbReference>
<name>A0A7V5H442_CALAY</name>
<dbReference type="InterPro" id="IPR011600">
    <property type="entry name" value="Pept_C14_caspase"/>
</dbReference>
<evidence type="ECO:0000256" key="3">
    <source>
        <dbReference type="ARBA" id="ARBA00023284"/>
    </source>
</evidence>
<dbReference type="GO" id="GO:0006508">
    <property type="term" value="P:proteolysis"/>
    <property type="evidence" value="ECO:0007669"/>
    <property type="project" value="InterPro"/>
</dbReference>
<evidence type="ECO:0000256" key="1">
    <source>
        <dbReference type="ARBA" id="ARBA00004196"/>
    </source>
</evidence>
<sequence length="513" mass="58842">MLLNSNIDDANLQHQSSVNLVRELIFIELMCFGLIFAIFNRLRWVSNYIERWAMQETKFSFGGLICLFICLIIFNFTFAQDAQNTRGMVKIVPPIPNLSDEDIGYSESWALVIGIDNYLSYPHLRTAVSGAKAFAQKLKEEFGFKPEHVIELYNEQATKERIEAILKDSLFKSLSQNDRLIIYYGGHGDTFNGQIGYICPYDADKNRLPFTAISMNDINELNKIFVAKHIWYIFDCCFSGLAAVRGGINDLPPPEKDYYKKLLTKRTRQILTAGQSDELASDLGPDSTSSPFTYFLLEAMESSQVRDNYGVLQASKIGQYVKEKVSRYTGAKQSPLIDRFPESENGDMLLWKPVDHPITLKPIDLQRVNGNQTPLDLLIQIKNKNYGKKNFVIVFWDSYCVPCMHEIKALNNIPLPHDFQIITVNLDNPDQTLDFTRAKNFISQFENDKFINLFLISNEQKIEILQNLQFTGTPLTILVDKDLNIRYYKKGFDFKVPQAPMLMSSELVNARIR</sequence>
<dbReference type="GO" id="GO:0016491">
    <property type="term" value="F:oxidoreductase activity"/>
    <property type="evidence" value="ECO:0007669"/>
    <property type="project" value="InterPro"/>
</dbReference>
<dbReference type="EMBL" id="DRTD01000442">
    <property type="protein sequence ID" value="HHE55327.1"/>
    <property type="molecule type" value="Genomic_DNA"/>
</dbReference>
<gene>
    <name evidence="7" type="ORF">ENL21_06055</name>
</gene>
<evidence type="ECO:0000313" key="7">
    <source>
        <dbReference type="EMBL" id="HHE55327.1"/>
    </source>
</evidence>
<dbReference type="PROSITE" id="PS00194">
    <property type="entry name" value="THIOREDOXIN_1"/>
    <property type="match status" value="1"/>
</dbReference>
<feature type="transmembrane region" description="Helical" evidence="4">
    <location>
        <begin position="59"/>
        <end position="78"/>
    </location>
</feature>
<dbReference type="InterPro" id="IPR017937">
    <property type="entry name" value="Thioredoxin_CS"/>
</dbReference>
<evidence type="ECO:0000259" key="5">
    <source>
        <dbReference type="Pfam" id="PF00656"/>
    </source>
</evidence>
<dbReference type="PANTHER" id="PTHR42852:SF17">
    <property type="entry name" value="THIOREDOXIN-LIKE PROTEIN HI_1115"/>
    <property type="match status" value="1"/>
</dbReference>
<dbReference type="SUPFAM" id="SSF52129">
    <property type="entry name" value="Caspase-like"/>
    <property type="match status" value="1"/>
</dbReference>
<organism evidence="7">
    <name type="scientific">Caldithrix abyssi</name>
    <dbReference type="NCBI Taxonomy" id="187145"/>
    <lineage>
        <taxon>Bacteria</taxon>
        <taxon>Pseudomonadati</taxon>
        <taxon>Calditrichota</taxon>
        <taxon>Calditrichia</taxon>
        <taxon>Calditrichales</taxon>
        <taxon>Calditrichaceae</taxon>
        <taxon>Caldithrix</taxon>
    </lineage>
</organism>
<dbReference type="SUPFAM" id="SSF52833">
    <property type="entry name" value="Thioredoxin-like"/>
    <property type="match status" value="1"/>
</dbReference>
<dbReference type="CDD" id="cd02966">
    <property type="entry name" value="TlpA_like_family"/>
    <property type="match status" value="1"/>
</dbReference>
<feature type="domain" description="Redoxin" evidence="6">
    <location>
        <begin position="381"/>
        <end position="493"/>
    </location>
</feature>
<dbReference type="GO" id="GO:0004197">
    <property type="term" value="F:cysteine-type endopeptidase activity"/>
    <property type="evidence" value="ECO:0007669"/>
    <property type="project" value="InterPro"/>
</dbReference>
<reference evidence="7" key="1">
    <citation type="journal article" date="2020" name="mSystems">
        <title>Genome- and Community-Level Interaction Insights into Carbon Utilization and Element Cycling Functions of Hydrothermarchaeota in Hydrothermal Sediment.</title>
        <authorList>
            <person name="Zhou Z."/>
            <person name="Liu Y."/>
            <person name="Xu W."/>
            <person name="Pan J."/>
            <person name="Luo Z.H."/>
            <person name="Li M."/>
        </authorList>
    </citation>
    <scope>NUCLEOTIDE SEQUENCE [LARGE SCALE GENOMIC DNA]</scope>
    <source>
        <strain evidence="7">HyVt-76</strain>
    </source>
</reference>
<dbReference type="InterPro" id="IPR036249">
    <property type="entry name" value="Thioredoxin-like_sf"/>
</dbReference>
<dbReference type="AlphaFoldDB" id="A0A7V5H442"/>
<dbReference type="Pfam" id="PF08534">
    <property type="entry name" value="Redoxin"/>
    <property type="match status" value="1"/>
</dbReference>
<dbReference type="GO" id="GO:0030313">
    <property type="term" value="C:cell envelope"/>
    <property type="evidence" value="ECO:0007669"/>
    <property type="project" value="UniProtKB-SubCell"/>
</dbReference>
<dbReference type="Pfam" id="PF00656">
    <property type="entry name" value="Peptidase_C14"/>
    <property type="match status" value="1"/>
</dbReference>
<comment type="subcellular location">
    <subcellularLocation>
        <location evidence="1">Cell envelope</location>
    </subcellularLocation>
</comment>
<dbReference type="Gene3D" id="3.40.50.1460">
    <property type="match status" value="1"/>
</dbReference>
<dbReference type="InterPro" id="IPR013740">
    <property type="entry name" value="Redoxin"/>
</dbReference>
<protein>
    <submittedName>
        <fullName evidence="7">Redoxin domain-containing protein</fullName>
    </submittedName>
</protein>
<dbReference type="InterPro" id="IPR050553">
    <property type="entry name" value="Thioredoxin_ResA/DsbE_sf"/>
</dbReference>
<dbReference type="GO" id="GO:0017004">
    <property type="term" value="P:cytochrome complex assembly"/>
    <property type="evidence" value="ECO:0007669"/>
    <property type="project" value="UniProtKB-KW"/>
</dbReference>
<dbReference type="Proteomes" id="UP000886111">
    <property type="component" value="Unassembled WGS sequence"/>
</dbReference>
<dbReference type="PANTHER" id="PTHR42852">
    <property type="entry name" value="THIOL:DISULFIDE INTERCHANGE PROTEIN DSBE"/>
    <property type="match status" value="1"/>
</dbReference>
<evidence type="ECO:0000256" key="2">
    <source>
        <dbReference type="ARBA" id="ARBA00022748"/>
    </source>
</evidence>
<evidence type="ECO:0000256" key="4">
    <source>
        <dbReference type="SAM" id="Phobius"/>
    </source>
</evidence>
<keyword evidence="4" id="KW-1133">Transmembrane helix</keyword>